<dbReference type="Proteomes" id="UP001219518">
    <property type="component" value="Unassembled WGS sequence"/>
</dbReference>
<dbReference type="InterPro" id="IPR006170">
    <property type="entry name" value="PBP/GOBP"/>
</dbReference>
<dbReference type="InterPro" id="IPR036728">
    <property type="entry name" value="PBP_GOBP_sf"/>
</dbReference>
<keyword evidence="1" id="KW-0732">Signal</keyword>
<dbReference type="CDD" id="cd23992">
    <property type="entry name" value="PBP_GOBP"/>
    <property type="match status" value="1"/>
</dbReference>
<evidence type="ECO:0000313" key="3">
    <source>
        <dbReference type="Proteomes" id="UP001219518"/>
    </source>
</evidence>
<dbReference type="SUPFAM" id="SSF47565">
    <property type="entry name" value="Insect pheromone/odorant-binding proteins"/>
    <property type="match status" value="1"/>
</dbReference>
<evidence type="ECO:0000256" key="1">
    <source>
        <dbReference type="SAM" id="SignalP"/>
    </source>
</evidence>
<sequence length="156" mass="17486">MKAVNVVVLVVAAALAQLAAAEDNRDKLIPEYMAASMDCVKDYEMDFTVCKEMMKEGVNLAEEKYTPCKCVSACVAKKRKLMSEDGEYDVDAFRKAVYEFGYAPWSEEYDKVYPVCKDSYKGKKNCDAAGALAVCAWKNSKMMRDTIGQYMGQLDE</sequence>
<dbReference type="GO" id="GO:0005549">
    <property type="term" value="F:odorant binding"/>
    <property type="evidence" value="ECO:0007669"/>
    <property type="project" value="InterPro"/>
</dbReference>
<dbReference type="AlphaFoldDB" id="A0AAE1LUE0"/>
<feature type="chain" id="PRO_5041917148" evidence="1">
    <location>
        <begin position="22"/>
        <end position="156"/>
    </location>
</feature>
<evidence type="ECO:0000313" key="2">
    <source>
        <dbReference type="EMBL" id="KAK3932976.1"/>
    </source>
</evidence>
<accession>A0AAE1LUE0</accession>
<reference evidence="2" key="1">
    <citation type="submission" date="2021-07" db="EMBL/GenBank/DDBJ databases">
        <authorList>
            <person name="Catto M.A."/>
            <person name="Jacobson A."/>
            <person name="Kennedy G."/>
            <person name="Labadie P."/>
            <person name="Hunt B.G."/>
            <person name="Srinivasan R."/>
        </authorList>
    </citation>
    <scope>NUCLEOTIDE SEQUENCE</scope>
    <source>
        <strain evidence="2">PL_HMW_Pooled</strain>
        <tissue evidence="2">Head</tissue>
    </source>
</reference>
<feature type="signal peptide" evidence="1">
    <location>
        <begin position="1"/>
        <end position="21"/>
    </location>
</feature>
<name>A0AAE1LUE0_9NEOP</name>
<comment type="caution">
    <text evidence="2">The sequence shown here is derived from an EMBL/GenBank/DDBJ whole genome shotgun (WGS) entry which is preliminary data.</text>
</comment>
<reference evidence="2" key="2">
    <citation type="journal article" date="2023" name="BMC Genomics">
        <title>Pest status, molecular evolution, and epigenetic factors derived from the genome assembly of Frankliniella fusca, a thysanopteran phytovirus vector.</title>
        <authorList>
            <person name="Catto M.A."/>
            <person name="Labadie P.E."/>
            <person name="Jacobson A.L."/>
            <person name="Kennedy G.G."/>
            <person name="Srinivasan R."/>
            <person name="Hunt B.G."/>
        </authorList>
    </citation>
    <scope>NUCLEOTIDE SEQUENCE</scope>
    <source>
        <strain evidence="2">PL_HMW_Pooled</strain>
    </source>
</reference>
<keyword evidence="3" id="KW-1185">Reference proteome</keyword>
<dbReference type="Gene3D" id="1.10.238.20">
    <property type="entry name" value="Pheromone/general odorant binding protein domain"/>
    <property type="match status" value="1"/>
</dbReference>
<dbReference type="Pfam" id="PF01395">
    <property type="entry name" value="PBP_GOBP"/>
    <property type="match status" value="1"/>
</dbReference>
<protein>
    <submittedName>
        <fullName evidence="2">GTPase Obg</fullName>
    </submittedName>
</protein>
<dbReference type="EMBL" id="JAHWGI010001442">
    <property type="protein sequence ID" value="KAK3932976.1"/>
    <property type="molecule type" value="Genomic_DNA"/>
</dbReference>
<organism evidence="2 3">
    <name type="scientific">Frankliniella fusca</name>
    <dbReference type="NCBI Taxonomy" id="407009"/>
    <lineage>
        <taxon>Eukaryota</taxon>
        <taxon>Metazoa</taxon>
        <taxon>Ecdysozoa</taxon>
        <taxon>Arthropoda</taxon>
        <taxon>Hexapoda</taxon>
        <taxon>Insecta</taxon>
        <taxon>Pterygota</taxon>
        <taxon>Neoptera</taxon>
        <taxon>Paraneoptera</taxon>
        <taxon>Thysanoptera</taxon>
        <taxon>Terebrantia</taxon>
        <taxon>Thripoidea</taxon>
        <taxon>Thripidae</taxon>
        <taxon>Frankliniella</taxon>
    </lineage>
</organism>
<gene>
    <name evidence="2" type="ORF">KUF71_017164</name>
</gene>
<proteinExistence type="predicted"/>